<feature type="region of interest" description="Disordered" evidence="2">
    <location>
        <begin position="660"/>
        <end position="684"/>
    </location>
</feature>
<reference evidence="3" key="2">
    <citation type="journal article" date="2023" name="Infect Dis Poverty">
        <title>Chromosome-scale genome of the human blood fluke Schistosoma mekongi and its implications for public health.</title>
        <authorList>
            <person name="Zhou M."/>
            <person name="Xu L."/>
            <person name="Xu D."/>
            <person name="Chen W."/>
            <person name="Khan J."/>
            <person name="Hu Y."/>
            <person name="Huang H."/>
            <person name="Wei H."/>
            <person name="Zhang Y."/>
            <person name="Chusongsang P."/>
            <person name="Tanasarnprasert K."/>
            <person name="Hu X."/>
            <person name="Limpanont Y."/>
            <person name="Lv Z."/>
        </authorList>
    </citation>
    <scope>NUCLEOTIDE SEQUENCE</scope>
    <source>
        <strain evidence="3">LV_2022a</strain>
    </source>
</reference>
<comment type="caution">
    <text evidence="3">The sequence shown here is derived from an EMBL/GenBank/DDBJ whole genome shotgun (WGS) entry which is preliminary data.</text>
</comment>
<feature type="non-terminal residue" evidence="3">
    <location>
        <position position="1127"/>
    </location>
</feature>
<feature type="compositionally biased region" description="Polar residues" evidence="2">
    <location>
        <begin position="318"/>
        <end position="329"/>
    </location>
</feature>
<dbReference type="AlphaFoldDB" id="A0AAE2D5Y7"/>
<sequence length="1127" mass="128346">MNEELSKRNEMANNTTTSITVTNSDKNIISKYGGRNSAIADEWIQATEARYDSMENLLQSVRHDIDVLTERLNQTTPTSPELIRSTTTTTTTTKIDNKQINVEGKPSSSTSKSLISSPQSTQSFVISHYEKDLPDNLKCINEEPLALMNDKDEFMDIRIRSIKKQFVDSSEDQLSNCNDVYQFNDNHKKKSHHDNVNTISDDNNDYNDKSDSEEGKYLTKTWRSPSDFNLHDPFSDRSDNFVHETYDISNNQHRTVRYIKIKQIESSNIASNDVDNEDEDEDDDEVIEYNFPSHDHQSIIETDLDDYQPDKQEHSATESENSSLSPAISPTFGNYVSDEIKLRNIIITNNDTVTFSINNKYLDDNNIYSNDMGNKKLNSEDFQVYDNGYSLTTIDEASEENDDDECSSNEGLNSPDKHIIIEQPLTEDIKTLKSPFTHFENDKLSMNQSIVKEIKIPPIDNDNNKIVDHQQHITKQDESVNNFNPKQQQQSEMKNYFADNTNNNNNSFIFHEKDVSISECGLQTPNIVRLRPKNVDNSSEITSHYKSRPVSADLLRNSNNNNFNYNKKLENSHSSSLSSMLSTKSQESIISEADSYVTVCSRLIGTGSEEAYITAQSDSDAFNEQTLYIDSHTDGEENDFQTISRKKTKTLSHRSLKRKCAADPSLDSESASELENDDEHASDSLVTTPMAVTVTPKFIKLPSKLIASCENSVELTHIDIDSCHANKSYMMDSNHKNSNDMRKYEELSIDVKGESNELEENTDKREVLTTPYKRVTLKRPNRLNSNTTDPFSDKMNCSDSDNDDSITNSSSPSAFTSSSSSSSSDELHEAHYDTSQPESWIDTNIKQLSSMIYRPNYHMTTNEPQKKRLSKIVEISQSSLNDDDDDDNDNDNDDENLQLAHSSILSLQKDEALFTSSNISNTNIPTLSNNNIPNSDTLISVVINKNTRALTQANHLLVDNYEPVTPVLQHTDNDDKNILVINQKNQQVLISQNTKENANLHLELNNNNNNNNNNIQQYETVSNESEKQLYLDKHVDSNYRKNNSSENIEKINKSQENTKISNENELNQSEFVENQSEIMYNNNNINNRLPQTLSSSSMSSTYLRKEHFYPKDNRHALSDTKLPHRYN</sequence>
<keyword evidence="1" id="KW-0175">Coiled coil</keyword>
<protein>
    <submittedName>
        <fullName evidence="3">Uncharacterized protein</fullName>
    </submittedName>
</protein>
<dbReference type="Proteomes" id="UP001292079">
    <property type="component" value="Unassembled WGS sequence"/>
</dbReference>
<evidence type="ECO:0000313" key="4">
    <source>
        <dbReference type="Proteomes" id="UP001292079"/>
    </source>
</evidence>
<proteinExistence type="predicted"/>
<reference evidence="3" key="1">
    <citation type="submission" date="2022-04" db="EMBL/GenBank/DDBJ databases">
        <authorList>
            <person name="Xu L."/>
            <person name="Lv Z."/>
        </authorList>
    </citation>
    <scope>NUCLEOTIDE SEQUENCE</scope>
    <source>
        <strain evidence="3">LV_2022a</strain>
    </source>
</reference>
<feature type="coiled-coil region" evidence="1">
    <location>
        <begin position="44"/>
        <end position="71"/>
    </location>
</feature>
<gene>
    <name evidence="3" type="ORF">MN116_003663</name>
</gene>
<feature type="region of interest" description="Disordered" evidence="2">
    <location>
        <begin position="186"/>
        <end position="213"/>
    </location>
</feature>
<accession>A0AAE2D5Y7</accession>
<feature type="region of interest" description="Disordered" evidence="2">
    <location>
        <begin position="755"/>
        <end position="838"/>
    </location>
</feature>
<name>A0AAE2D5Y7_SCHME</name>
<evidence type="ECO:0000256" key="1">
    <source>
        <dbReference type="SAM" id="Coils"/>
    </source>
</evidence>
<dbReference type="EMBL" id="JALJAT010000002">
    <property type="protein sequence ID" value="KAK4472407.1"/>
    <property type="molecule type" value="Genomic_DNA"/>
</dbReference>
<evidence type="ECO:0000256" key="2">
    <source>
        <dbReference type="SAM" id="MobiDB-lite"/>
    </source>
</evidence>
<organism evidence="3 4">
    <name type="scientific">Schistosoma mekongi</name>
    <name type="common">Parasitic worm</name>
    <dbReference type="NCBI Taxonomy" id="38744"/>
    <lineage>
        <taxon>Eukaryota</taxon>
        <taxon>Metazoa</taxon>
        <taxon>Spiralia</taxon>
        <taxon>Lophotrochozoa</taxon>
        <taxon>Platyhelminthes</taxon>
        <taxon>Trematoda</taxon>
        <taxon>Digenea</taxon>
        <taxon>Strigeidida</taxon>
        <taxon>Schistosomatoidea</taxon>
        <taxon>Schistosomatidae</taxon>
        <taxon>Schistosoma</taxon>
    </lineage>
</organism>
<feature type="compositionally biased region" description="Low complexity" evidence="2">
    <location>
        <begin position="793"/>
        <end position="824"/>
    </location>
</feature>
<feature type="compositionally biased region" description="Basic and acidic residues" evidence="2">
    <location>
        <begin position="755"/>
        <end position="767"/>
    </location>
</feature>
<feature type="compositionally biased region" description="Acidic residues" evidence="2">
    <location>
        <begin position="670"/>
        <end position="680"/>
    </location>
</feature>
<evidence type="ECO:0000313" key="3">
    <source>
        <dbReference type="EMBL" id="KAK4472407.1"/>
    </source>
</evidence>
<feature type="region of interest" description="Disordered" evidence="2">
    <location>
        <begin position="309"/>
        <end position="329"/>
    </location>
</feature>
<keyword evidence="4" id="KW-1185">Reference proteome</keyword>